<gene>
    <name evidence="2" type="ORF">EL17_14985</name>
</gene>
<proteinExistence type="predicted"/>
<dbReference type="EMBL" id="JMIH01000023">
    <property type="protein sequence ID" value="KEO72925.1"/>
    <property type="molecule type" value="Genomic_DNA"/>
</dbReference>
<keyword evidence="3" id="KW-1185">Reference proteome</keyword>
<dbReference type="RefSeq" id="WP_035076040.1">
    <property type="nucleotide sequence ID" value="NZ_JMIH01000023.1"/>
</dbReference>
<name>A0A074KXH3_9BACT</name>
<dbReference type="STRING" id="1048983.EL17_14985"/>
<organism evidence="2 3">
    <name type="scientific">Anditalea andensis</name>
    <dbReference type="NCBI Taxonomy" id="1048983"/>
    <lineage>
        <taxon>Bacteria</taxon>
        <taxon>Pseudomonadati</taxon>
        <taxon>Bacteroidota</taxon>
        <taxon>Cytophagia</taxon>
        <taxon>Cytophagales</taxon>
        <taxon>Cytophagaceae</taxon>
        <taxon>Anditalea</taxon>
    </lineage>
</organism>
<dbReference type="Proteomes" id="UP000027821">
    <property type="component" value="Unassembled WGS sequence"/>
</dbReference>
<evidence type="ECO:0000313" key="2">
    <source>
        <dbReference type="EMBL" id="KEO72925.1"/>
    </source>
</evidence>
<sequence>MNKYFKSSIGLIVFYLCIKSAYAQMPWDEVKMGKGEVCIAMIYEHGVWNQYWEGNFLRKNDNIGTLTRQAGMVMVAAGLTERINLIAIVPYVATEASGGTQKGQSGLQDLNLSLKAELLKRRVGTGNITLLSNVSYATPMSQYLSDYAPFSIGFGAPELGLRGIAAYKLDNGLIFRSALAYLIRGQAEVERDYYYNNGSIYSQYMDVPNALNFHAAIGYWAMNNQLRLELTYMSLNCLSGDDIRPYNSGQPTNKTEVEQIGSWVQYYINGRKGLGVLAYYNQVIGGRNIGKNATLGIGITYQFQAFNH</sequence>
<evidence type="ECO:0000256" key="1">
    <source>
        <dbReference type="SAM" id="SignalP"/>
    </source>
</evidence>
<keyword evidence="1" id="KW-0732">Signal</keyword>
<dbReference type="OrthoDB" id="5562884at2"/>
<protein>
    <submittedName>
        <fullName evidence="2">Transporter</fullName>
    </submittedName>
</protein>
<evidence type="ECO:0000313" key="3">
    <source>
        <dbReference type="Proteomes" id="UP000027821"/>
    </source>
</evidence>
<dbReference type="AlphaFoldDB" id="A0A074KXH3"/>
<comment type="caution">
    <text evidence="2">The sequence shown here is derived from an EMBL/GenBank/DDBJ whole genome shotgun (WGS) entry which is preliminary data.</text>
</comment>
<feature type="signal peptide" evidence="1">
    <location>
        <begin position="1"/>
        <end position="23"/>
    </location>
</feature>
<reference evidence="2 3" key="1">
    <citation type="submission" date="2014-04" db="EMBL/GenBank/DDBJ databases">
        <title>Characterization and application of a salt tolerant electro-active bacterium.</title>
        <authorList>
            <person name="Yang L."/>
            <person name="Wei S."/>
            <person name="Tay Q.X.M."/>
        </authorList>
    </citation>
    <scope>NUCLEOTIDE SEQUENCE [LARGE SCALE GENOMIC DNA]</scope>
    <source>
        <strain evidence="2 3">LY1</strain>
    </source>
</reference>
<feature type="chain" id="PRO_5001695486" evidence="1">
    <location>
        <begin position="24"/>
        <end position="308"/>
    </location>
</feature>
<accession>A0A074KXH3</accession>
<dbReference type="eggNOG" id="ENOG502Z9RQ">
    <property type="taxonomic scope" value="Bacteria"/>
</dbReference>